<comment type="caution">
    <text evidence="15">The sequence shown here is derived from an EMBL/GenBank/DDBJ whole genome shotgun (WGS) entry which is preliminary data.</text>
</comment>
<dbReference type="PROSITE" id="PS50893">
    <property type="entry name" value="ABC_TRANSPORTER_2"/>
    <property type="match status" value="1"/>
</dbReference>
<keyword evidence="10" id="KW-0234">DNA repair</keyword>
<gene>
    <name evidence="15" type="ORF">AA106556_0268</name>
</gene>
<sequence>METIDVSNATQNNLRGVSISIPVGKITAFTGVSGSGKSSLVFGVLAAESQRQLNFTYPAYVRNRLPHGGTPRVDYISGLSTAIIIDQKPIGTNRRSTVGTATDAAPLLRLIVSRMGAPFVGYSHVFSFNDQAGMCPRCEGLGETVDLDESELIDLDKSINEGAFTFSGYAVGTWYWKWYKRTGLFDADRKLRDYAAEELDLLLHAEPQPLKNPPADWYATAKYEGVVHRFRRMYLGGRQTTHKGQIARDLERIIHRTTCPVCKGARLNAAALSCKIDGRNIDDLSRLPISELLEIVEAWQVPELSPAIENLTGQLRTLVELGLGYLQLGRATPTISGGEAQRIKMVRHLGSSLTRFTYILDEPSTGLHPRDVRHLGVILRRLRDKGNTVLLVEHDPDLIDIADFIVDMGPGPGDEGGNVLFAGKLADLKASTTPTGLYLRAPRTFSAPRKPHGDLIRVRNARRHNLCGVDVDIPRGLLTALTGVAGSGKSSLVHEILAAAPSAQLIDQSPLRGSVASSIATYTTVMDYIRNLMAQANRVSRSWFTSAGKGACPVCKGRGVIVTELAFLDSTETNCEACNGSGFNQTALGFHFEGYNIADLLSMSAKRAADVLASHAPDAAMILGRLMRVGLGHLPIGRSTATLSGGERQRLKLASLLDDNVDTLILDEPTTGLHGSDVTRLLALFQSLVEQGKTVVMVEHNLDAMLVADWIVDLGPQAGNNGGQIMYAGPASEILTAQCTATGDELRRYIGIDVQHGTSL</sequence>
<dbReference type="InterPro" id="IPR003439">
    <property type="entry name" value="ABC_transporter-like_ATP-bd"/>
</dbReference>
<evidence type="ECO:0000313" key="16">
    <source>
        <dbReference type="Proteomes" id="UP001062443"/>
    </source>
</evidence>
<evidence type="ECO:0000256" key="2">
    <source>
        <dbReference type="ARBA" id="ARBA00022490"/>
    </source>
</evidence>
<evidence type="ECO:0000256" key="9">
    <source>
        <dbReference type="ARBA" id="ARBA00023125"/>
    </source>
</evidence>
<comment type="subcellular location">
    <subcellularLocation>
        <location evidence="1">Cytoplasm</location>
    </subcellularLocation>
</comment>
<evidence type="ECO:0000256" key="3">
    <source>
        <dbReference type="ARBA" id="ARBA00022737"/>
    </source>
</evidence>
<keyword evidence="7" id="KW-0067">ATP-binding</keyword>
<dbReference type="SMART" id="SM00382">
    <property type="entry name" value="AAA"/>
    <property type="match status" value="2"/>
</dbReference>
<protein>
    <recommendedName>
        <fullName evidence="12">UvrABC system protein A</fullName>
    </recommendedName>
    <alternativeName>
        <fullName evidence="13">Excinuclease ABC subunit A</fullName>
    </alternativeName>
</protein>
<dbReference type="Pfam" id="PF00005">
    <property type="entry name" value="ABC_tran"/>
    <property type="match status" value="1"/>
</dbReference>
<evidence type="ECO:0000256" key="4">
    <source>
        <dbReference type="ARBA" id="ARBA00022741"/>
    </source>
</evidence>
<evidence type="ECO:0000256" key="5">
    <source>
        <dbReference type="ARBA" id="ARBA00022763"/>
    </source>
</evidence>
<dbReference type="Gene3D" id="3.40.50.300">
    <property type="entry name" value="P-loop containing nucleotide triphosphate hydrolases"/>
    <property type="match status" value="3"/>
</dbReference>
<organism evidence="15 16">
    <name type="scientific">Neokomagataea tanensis NBRC 106556</name>
    <dbReference type="NCBI Taxonomy" id="1223519"/>
    <lineage>
        <taxon>Bacteria</taxon>
        <taxon>Pseudomonadati</taxon>
        <taxon>Pseudomonadota</taxon>
        <taxon>Alphaproteobacteria</taxon>
        <taxon>Acetobacterales</taxon>
        <taxon>Acetobacteraceae</taxon>
        <taxon>Neokomagataea</taxon>
    </lineage>
</organism>
<proteinExistence type="inferred from homology"/>
<reference evidence="15" key="1">
    <citation type="submission" date="2013-04" db="EMBL/GenBank/DDBJ databases">
        <title>The genome sequencing project of 58 acetic acid bacteria.</title>
        <authorList>
            <person name="Okamoto-Kainuma A."/>
            <person name="Ishikawa M."/>
            <person name="Umino S."/>
            <person name="Koizumi Y."/>
            <person name="Shiwa Y."/>
            <person name="Yoshikawa H."/>
            <person name="Matsutani M."/>
            <person name="Matsushita K."/>
        </authorList>
    </citation>
    <scope>NUCLEOTIDE SEQUENCE</scope>
    <source>
        <strain evidence="15">NBRC 106556</strain>
    </source>
</reference>
<keyword evidence="16" id="KW-1185">Reference proteome</keyword>
<keyword evidence="8" id="KW-0267">Excision nuclease</keyword>
<comment type="similarity">
    <text evidence="11">Belongs to the ABC transporter superfamily. UvrA family.</text>
</comment>
<evidence type="ECO:0000256" key="13">
    <source>
        <dbReference type="ARBA" id="ARBA00042156"/>
    </source>
</evidence>
<feature type="domain" description="ABC transporter" evidence="14">
    <location>
        <begin position="450"/>
        <end position="741"/>
    </location>
</feature>
<keyword evidence="9" id="KW-0238">DNA-binding</keyword>
<keyword evidence="3" id="KW-0677">Repeat</keyword>
<keyword evidence="6" id="KW-0228">DNA excision</keyword>
<evidence type="ECO:0000256" key="11">
    <source>
        <dbReference type="ARBA" id="ARBA00038000"/>
    </source>
</evidence>
<dbReference type="PROSITE" id="PS00211">
    <property type="entry name" value="ABC_TRANSPORTER_1"/>
    <property type="match status" value="1"/>
</dbReference>
<dbReference type="EMBL" id="BAQB01000002">
    <property type="protein sequence ID" value="GBR43964.1"/>
    <property type="molecule type" value="Genomic_DNA"/>
</dbReference>
<dbReference type="Gene3D" id="1.10.8.280">
    <property type="entry name" value="ABC transporter ATPase domain-like"/>
    <property type="match status" value="1"/>
</dbReference>
<dbReference type="InterPro" id="IPR003593">
    <property type="entry name" value="AAA+_ATPase"/>
</dbReference>
<keyword evidence="5" id="KW-0227">DNA damage</keyword>
<accession>A0ABQ0QGJ8</accession>
<dbReference type="RefSeq" id="WP_068173326.1">
    <property type="nucleotide sequence ID" value="NZ_BAQB01000002.1"/>
</dbReference>
<dbReference type="Proteomes" id="UP001062443">
    <property type="component" value="Unassembled WGS sequence"/>
</dbReference>
<evidence type="ECO:0000256" key="1">
    <source>
        <dbReference type="ARBA" id="ARBA00004496"/>
    </source>
</evidence>
<dbReference type="PANTHER" id="PTHR43152">
    <property type="entry name" value="UVRABC SYSTEM PROTEIN A"/>
    <property type="match status" value="1"/>
</dbReference>
<keyword evidence="4" id="KW-0547">Nucleotide-binding</keyword>
<dbReference type="Gene3D" id="1.20.1580.10">
    <property type="entry name" value="ABC transporter ATPase like domain"/>
    <property type="match status" value="2"/>
</dbReference>
<evidence type="ECO:0000256" key="7">
    <source>
        <dbReference type="ARBA" id="ARBA00022840"/>
    </source>
</evidence>
<evidence type="ECO:0000259" key="14">
    <source>
        <dbReference type="PROSITE" id="PS50893"/>
    </source>
</evidence>
<dbReference type="PANTHER" id="PTHR43152:SF3">
    <property type="entry name" value="UVRABC SYSTEM PROTEIN A"/>
    <property type="match status" value="1"/>
</dbReference>
<evidence type="ECO:0000256" key="12">
    <source>
        <dbReference type="ARBA" id="ARBA00039316"/>
    </source>
</evidence>
<dbReference type="InterPro" id="IPR027417">
    <property type="entry name" value="P-loop_NTPase"/>
</dbReference>
<evidence type="ECO:0000256" key="8">
    <source>
        <dbReference type="ARBA" id="ARBA00022881"/>
    </source>
</evidence>
<evidence type="ECO:0000313" key="15">
    <source>
        <dbReference type="EMBL" id="GBR43964.1"/>
    </source>
</evidence>
<name>A0ABQ0QGJ8_9PROT</name>
<keyword evidence="2" id="KW-0963">Cytoplasm</keyword>
<evidence type="ECO:0000256" key="10">
    <source>
        <dbReference type="ARBA" id="ARBA00023204"/>
    </source>
</evidence>
<evidence type="ECO:0000256" key="6">
    <source>
        <dbReference type="ARBA" id="ARBA00022769"/>
    </source>
</evidence>
<dbReference type="SUPFAM" id="SSF52540">
    <property type="entry name" value="P-loop containing nucleoside triphosphate hydrolases"/>
    <property type="match status" value="2"/>
</dbReference>
<dbReference type="InterPro" id="IPR017871">
    <property type="entry name" value="ABC_transporter-like_CS"/>
</dbReference>